<dbReference type="RefSeq" id="WP_133037888.1">
    <property type="nucleotide sequence ID" value="NZ_SLWF01000003.1"/>
</dbReference>
<dbReference type="EMBL" id="SLWF01000003">
    <property type="protein sequence ID" value="TCN88948.1"/>
    <property type="molecule type" value="Genomic_DNA"/>
</dbReference>
<dbReference type="Pfam" id="PF12119">
    <property type="entry name" value="DUF3581"/>
    <property type="match status" value="1"/>
</dbReference>
<organism evidence="1 2">
    <name type="scientific">Shewanella fodinae</name>
    <dbReference type="NCBI Taxonomy" id="552357"/>
    <lineage>
        <taxon>Bacteria</taxon>
        <taxon>Pseudomonadati</taxon>
        <taxon>Pseudomonadota</taxon>
        <taxon>Gammaproteobacteria</taxon>
        <taxon>Alteromonadales</taxon>
        <taxon>Shewanellaceae</taxon>
        <taxon>Shewanella</taxon>
    </lineage>
</organism>
<dbReference type="Proteomes" id="UP000294832">
    <property type="component" value="Unassembled WGS sequence"/>
</dbReference>
<protein>
    <submittedName>
        <fullName evidence="1">Uncharacterized protein DUF3581</fullName>
    </submittedName>
</protein>
<dbReference type="InterPro" id="IPR021974">
    <property type="entry name" value="DUF3581"/>
</dbReference>
<dbReference type="AlphaFoldDB" id="A0A4R2FJ28"/>
<accession>A0A4R2FJ28</accession>
<proteinExistence type="predicted"/>
<evidence type="ECO:0000313" key="2">
    <source>
        <dbReference type="Proteomes" id="UP000294832"/>
    </source>
</evidence>
<evidence type="ECO:0000313" key="1">
    <source>
        <dbReference type="EMBL" id="TCN88948.1"/>
    </source>
</evidence>
<gene>
    <name evidence="1" type="ORF">EDC91_103129</name>
</gene>
<reference evidence="1 2" key="1">
    <citation type="submission" date="2019-03" db="EMBL/GenBank/DDBJ databases">
        <title>Freshwater and sediment microbial communities from various areas in North America, analyzing microbe dynamics in response to fracking.</title>
        <authorList>
            <person name="Lamendella R."/>
        </authorList>
    </citation>
    <scope>NUCLEOTIDE SEQUENCE [LARGE SCALE GENOMIC DNA]</scope>
    <source>
        <strain evidence="1 2">74A</strain>
    </source>
</reference>
<comment type="caution">
    <text evidence="1">The sequence shown here is derived from an EMBL/GenBank/DDBJ whole genome shotgun (WGS) entry which is preliminary data.</text>
</comment>
<name>A0A4R2FJ28_9GAMM</name>
<dbReference type="OrthoDB" id="5892138at2"/>
<sequence length="234" mass="27001">MFLTNYFKKENNNIVISRTQASNFAKDIAGDFNPLHDEDAKRFCVPGDLLFALVLDKYGLSRKMQFRFEGMVSDVVALHFPEASDGQICIEDEKGKSYLKVHREGEQRYCEKQLEAFIRSYVAFSGLNFIHVLVPLMQKYQVMINPERPLVIYETMSFELDTLAFEEMTLELVNKQLQVDGKRGDVLLEFSLLSGDKQVGTGRKTMVLSGLRPYDQDAINRMITEYQRRSEARL</sequence>
<keyword evidence="2" id="KW-1185">Reference proteome</keyword>